<dbReference type="Proteomes" id="UP001152798">
    <property type="component" value="Chromosome 1"/>
</dbReference>
<name>A0A9P0E874_NEZVI</name>
<organism evidence="1 2">
    <name type="scientific">Nezara viridula</name>
    <name type="common">Southern green stink bug</name>
    <name type="synonym">Cimex viridulus</name>
    <dbReference type="NCBI Taxonomy" id="85310"/>
    <lineage>
        <taxon>Eukaryota</taxon>
        <taxon>Metazoa</taxon>
        <taxon>Ecdysozoa</taxon>
        <taxon>Arthropoda</taxon>
        <taxon>Hexapoda</taxon>
        <taxon>Insecta</taxon>
        <taxon>Pterygota</taxon>
        <taxon>Neoptera</taxon>
        <taxon>Paraneoptera</taxon>
        <taxon>Hemiptera</taxon>
        <taxon>Heteroptera</taxon>
        <taxon>Panheteroptera</taxon>
        <taxon>Pentatomomorpha</taxon>
        <taxon>Pentatomoidea</taxon>
        <taxon>Pentatomidae</taxon>
        <taxon>Pentatominae</taxon>
        <taxon>Nezara</taxon>
    </lineage>
</organism>
<dbReference type="EMBL" id="OV725077">
    <property type="protein sequence ID" value="CAH1391908.1"/>
    <property type="molecule type" value="Genomic_DNA"/>
</dbReference>
<dbReference type="AlphaFoldDB" id="A0A9P0E874"/>
<evidence type="ECO:0000313" key="1">
    <source>
        <dbReference type="EMBL" id="CAH1391908.1"/>
    </source>
</evidence>
<evidence type="ECO:0000313" key="2">
    <source>
        <dbReference type="Proteomes" id="UP001152798"/>
    </source>
</evidence>
<keyword evidence="2" id="KW-1185">Reference proteome</keyword>
<protein>
    <submittedName>
        <fullName evidence="1">Uncharacterized protein</fullName>
    </submittedName>
</protein>
<feature type="non-terminal residue" evidence="1">
    <location>
        <position position="1"/>
    </location>
</feature>
<reference evidence="1" key="1">
    <citation type="submission" date="2022-01" db="EMBL/GenBank/DDBJ databases">
        <authorList>
            <person name="King R."/>
        </authorList>
    </citation>
    <scope>NUCLEOTIDE SEQUENCE</scope>
</reference>
<accession>A0A9P0E874</accession>
<proteinExistence type="predicted"/>
<gene>
    <name evidence="1" type="ORF">NEZAVI_LOCUS2832</name>
</gene>
<sequence length="73" mass="7816">GVPIQVCQLPDPQPAHSWLYSPPHLLAEPGEVGRAVGWELGRAIRATAAGWIAGTSSRDYVISLRAERPSAVE</sequence>